<gene>
    <name evidence="5" type="ORF">PQJ73_01575</name>
</gene>
<sequence length="469" mass="48081">MIADRLGSIVGPGGVLVAPSDLAGYRADSTHHAPDGILCVVRPSDTAQVAAVVLACRAAGVPIVPRGGGTGFGGGALPVPGQAVVVLSTERLRRIRLVDPVGDVLVAEAGVTLHEVQAAAAAVGRTVGLDHGGAGSSAIGGNIATNAGGNNVLRYGMARDQVLGVEAVLADGRVLAPPRLLRKCNAGYDLRHLLVGSEGTLAIVTAVALALRPAPVARATAMLGVATPRDALALLGLVRRELGEAVSAFELISRPSLLFHLAHAGQGREPLDTPTPWLVLVETEATSRHLALSDAFEAVLERALGDGLAVTGVVAASEAQRRALWTVREGIAVAMGEAKFYMVKTDTAVPIGRVPDFVDRVEAAMAAAAPAGSRTMAFGHVGDGNIHVNVLPPEGGGDSALREKAPDIARCIEDIALDLGGTVSAEHGIGQGKRAALARMLSVPERDLMRAVKTAFDPDGLFNPGKLFE</sequence>
<dbReference type="InterPro" id="IPR016164">
    <property type="entry name" value="FAD-linked_Oxase-like_C"/>
</dbReference>
<evidence type="ECO:0000256" key="2">
    <source>
        <dbReference type="ARBA" id="ARBA00022630"/>
    </source>
</evidence>
<keyword evidence="6" id="KW-1185">Reference proteome</keyword>
<dbReference type="EMBL" id="JAQQLI010000001">
    <property type="protein sequence ID" value="MDC7784360.1"/>
    <property type="molecule type" value="Genomic_DNA"/>
</dbReference>
<dbReference type="SUPFAM" id="SSF55103">
    <property type="entry name" value="FAD-linked oxidases, C-terminal domain"/>
    <property type="match status" value="1"/>
</dbReference>
<evidence type="ECO:0000313" key="5">
    <source>
        <dbReference type="EMBL" id="MDC7784360.1"/>
    </source>
</evidence>
<dbReference type="InterPro" id="IPR016166">
    <property type="entry name" value="FAD-bd_PCMH"/>
</dbReference>
<reference evidence="5" key="2">
    <citation type="submission" date="2023-02" db="EMBL/GenBank/DDBJ databases">
        <authorList>
            <person name="Rayyan A."/>
            <person name="Meyer T."/>
            <person name="Kyndt J.A."/>
        </authorList>
    </citation>
    <scope>NUCLEOTIDE SEQUENCE</scope>
    <source>
        <strain evidence="5">DSM 9987</strain>
    </source>
</reference>
<keyword evidence="2" id="KW-0285">Flavoprotein</keyword>
<dbReference type="InterPro" id="IPR051264">
    <property type="entry name" value="FAD-oxidored/transferase_4"/>
</dbReference>
<dbReference type="InterPro" id="IPR016169">
    <property type="entry name" value="FAD-bd_PCMH_sub2"/>
</dbReference>
<dbReference type="Gene3D" id="1.10.45.10">
    <property type="entry name" value="Vanillyl-alcohol Oxidase, Chain A, domain 4"/>
    <property type="match status" value="1"/>
</dbReference>
<feature type="domain" description="FAD-binding PCMH-type" evidence="4">
    <location>
        <begin position="30"/>
        <end position="214"/>
    </location>
</feature>
<dbReference type="Gene3D" id="3.30.465.10">
    <property type="match status" value="1"/>
</dbReference>
<dbReference type="Proteomes" id="UP001165652">
    <property type="component" value="Unassembled WGS sequence"/>
</dbReference>
<evidence type="ECO:0000313" key="6">
    <source>
        <dbReference type="Proteomes" id="UP001165652"/>
    </source>
</evidence>
<dbReference type="SUPFAM" id="SSF56176">
    <property type="entry name" value="FAD-binding/transporter-associated domain-like"/>
    <property type="match status" value="1"/>
</dbReference>
<dbReference type="Pfam" id="PF01565">
    <property type="entry name" value="FAD_binding_4"/>
    <property type="match status" value="1"/>
</dbReference>
<organism evidence="5 6">
    <name type="scientific">Rhodoplanes tepidamans</name>
    <name type="common">Rhodoplanes cryptolactis</name>
    <dbReference type="NCBI Taxonomy" id="200616"/>
    <lineage>
        <taxon>Bacteria</taxon>
        <taxon>Pseudomonadati</taxon>
        <taxon>Pseudomonadota</taxon>
        <taxon>Alphaproteobacteria</taxon>
        <taxon>Hyphomicrobiales</taxon>
        <taxon>Nitrobacteraceae</taxon>
        <taxon>Rhodoplanes</taxon>
    </lineage>
</organism>
<evidence type="ECO:0000256" key="1">
    <source>
        <dbReference type="ARBA" id="ARBA00008000"/>
    </source>
</evidence>
<dbReference type="Gene3D" id="3.30.70.2190">
    <property type="match status" value="1"/>
</dbReference>
<dbReference type="InterPro" id="IPR004113">
    <property type="entry name" value="FAD-bd_oxidored_4_C"/>
</dbReference>
<dbReference type="PANTHER" id="PTHR43716:SF2">
    <property type="entry name" value="BLL6224 PROTEIN"/>
    <property type="match status" value="1"/>
</dbReference>
<evidence type="ECO:0000256" key="3">
    <source>
        <dbReference type="ARBA" id="ARBA00022827"/>
    </source>
</evidence>
<comment type="caution">
    <text evidence="5">The sequence shown here is derived from an EMBL/GenBank/DDBJ whole genome shotgun (WGS) entry which is preliminary data.</text>
</comment>
<dbReference type="PANTHER" id="PTHR43716">
    <property type="entry name" value="D-2-HYDROXYGLUTARATE DEHYDROGENASE, MITOCHONDRIAL"/>
    <property type="match status" value="1"/>
</dbReference>
<keyword evidence="3" id="KW-0274">FAD</keyword>
<dbReference type="Gene3D" id="3.30.43.10">
    <property type="entry name" value="Uridine Diphospho-n-acetylenolpyruvylglucosamine Reductase, domain 2"/>
    <property type="match status" value="1"/>
</dbReference>
<dbReference type="InterPro" id="IPR006094">
    <property type="entry name" value="Oxid_FAD_bind_N"/>
</dbReference>
<evidence type="ECO:0000259" key="4">
    <source>
        <dbReference type="PROSITE" id="PS51387"/>
    </source>
</evidence>
<proteinExistence type="inferred from homology"/>
<dbReference type="InterPro" id="IPR016167">
    <property type="entry name" value="FAD-bd_PCMH_sub1"/>
</dbReference>
<reference evidence="5" key="1">
    <citation type="journal article" date="2023" name="Microbiol Resour">
        <title>Genome Sequences of Rhodoplanes serenus and Two Thermotolerant Strains, Rhodoplanes tepidamans and 'Rhodoplanes cryptolactis,' Further Refine the Genus.</title>
        <authorList>
            <person name="Rayyan A.A."/>
            <person name="Kyndt J.A."/>
        </authorList>
    </citation>
    <scope>NUCLEOTIDE SEQUENCE</scope>
    <source>
        <strain evidence="5">DSM 9987</strain>
    </source>
</reference>
<protein>
    <submittedName>
        <fullName evidence="5">FAD-binding oxidoreductase</fullName>
    </submittedName>
</protein>
<dbReference type="PROSITE" id="PS51387">
    <property type="entry name" value="FAD_PCMH"/>
    <property type="match status" value="1"/>
</dbReference>
<name>A0ABT5J3Z7_RHOTP</name>
<dbReference type="InterPro" id="IPR036318">
    <property type="entry name" value="FAD-bd_PCMH-like_sf"/>
</dbReference>
<dbReference type="InterPro" id="IPR016171">
    <property type="entry name" value="Vanillyl_alc_oxidase_C-sub2"/>
</dbReference>
<dbReference type="Pfam" id="PF02913">
    <property type="entry name" value="FAD-oxidase_C"/>
    <property type="match status" value="1"/>
</dbReference>
<dbReference type="Gene3D" id="3.30.70.2740">
    <property type="match status" value="1"/>
</dbReference>
<dbReference type="RefSeq" id="WP_272775203.1">
    <property type="nucleotide sequence ID" value="NZ_JAQQLI010000001.1"/>
</dbReference>
<comment type="similarity">
    <text evidence="1">Belongs to the FAD-binding oxidoreductase/transferase type 4 family.</text>
</comment>
<accession>A0ABT5J3Z7</accession>